<dbReference type="GeneID" id="111128244"/>
<feature type="compositionally biased region" description="Gly residues" evidence="1">
    <location>
        <begin position="209"/>
        <end position="225"/>
    </location>
</feature>
<feature type="compositionally biased region" description="Gly residues" evidence="1">
    <location>
        <begin position="246"/>
        <end position="267"/>
    </location>
</feature>
<name>A0A8B8DR53_CRAVI</name>
<feature type="chain" id="PRO_5034581843" evidence="2">
    <location>
        <begin position="28"/>
        <end position="287"/>
    </location>
</feature>
<gene>
    <name evidence="4" type="primary">LOC111128244</name>
</gene>
<evidence type="ECO:0000256" key="1">
    <source>
        <dbReference type="SAM" id="MobiDB-lite"/>
    </source>
</evidence>
<keyword evidence="2" id="KW-0732">Signal</keyword>
<feature type="region of interest" description="Disordered" evidence="1">
    <location>
        <begin position="206"/>
        <end position="287"/>
    </location>
</feature>
<accession>A0A8B8DR53</accession>
<dbReference type="Proteomes" id="UP000694844">
    <property type="component" value="Chromosome 4"/>
</dbReference>
<feature type="compositionally biased region" description="Basic residues" evidence="1">
    <location>
        <begin position="275"/>
        <end position="287"/>
    </location>
</feature>
<evidence type="ECO:0000256" key="2">
    <source>
        <dbReference type="SAM" id="SignalP"/>
    </source>
</evidence>
<sequence length="287" mass="31279">MMTSTRCLVKVIFTAAFVAILVPKSCCKSIEEIDTVDDEISDHEKLRESGIGQILRRNRRDTDRTDEVSLASEDGFLESKRLSEDENEEMIKRGSGSRRRRRSRQSRRLSRSRRSRRTSRRSRGRRTRRRQRNGRRRSRRNGRKGSRRNGRKGSRRNGRKGSRKNGRKGSRRKGSNGGGFNVADHVQTGMDLVNTGMGIADQVSAAKGATGGDDGGAAEGGTGSDDGGDEDHGQGIADQVNAAKGVTGGDDGGAAKGGTGGDDGGQGIADQVNAAKRRDRRRGWGRR</sequence>
<dbReference type="RefSeq" id="XP_022329461.1">
    <property type="nucleotide sequence ID" value="XM_022473753.1"/>
</dbReference>
<evidence type="ECO:0000313" key="3">
    <source>
        <dbReference type="Proteomes" id="UP000694844"/>
    </source>
</evidence>
<feature type="compositionally biased region" description="Basic residues" evidence="1">
    <location>
        <begin position="95"/>
        <end position="174"/>
    </location>
</feature>
<evidence type="ECO:0000313" key="4">
    <source>
        <dbReference type="RefSeq" id="XP_022329461.1"/>
    </source>
</evidence>
<organism evidence="3 4">
    <name type="scientific">Crassostrea virginica</name>
    <name type="common">Eastern oyster</name>
    <dbReference type="NCBI Taxonomy" id="6565"/>
    <lineage>
        <taxon>Eukaryota</taxon>
        <taxon>Metazoa</taxon>
        <taxon>Spiralia</taxon>
        <taxon>Lophotrochozoa</taxon>
        <taxon>Mollusca</taxon>
        <taxon>Bivalvia</taxon>
        <taxon>Autobranchia</taxon>
        <taxon>Pteriomorphia</taxon>
        <taxon>Ostreida</taxon>
        <taxon>Ostreoidea</taxon>
        <taxon>Ostreidae</taxon>
        <taxon>Crassostrea</taxon>
    </lineage>
</organism>
<reference evidence="4" key="1">
    <citation type="submission" date="2025-08" db="UniProtKB">
        <authorList>
            <consortium name="RefSeq"/>
        </authorList>
    </citation>
    <scope>IDENTIFICATION</scope>
    <source>
        <tissue evidence="4">Whole sample</tissue>
    </source>
</reference>
<proteinExistence type="predicted"/>
<feature type="region of interest" description="Disordered" evidence="1">
    <location>
        <begin position="79"/>
        <end position="183"/>
    </location>
</feature>
<protein>
    <submittedName>
        <fullName evidence="4">Aspartate, glycine, lysine and serine-rich protein-like isoform X3</fullName>
    </submittedName>
</protein>
<dbReference type="AlphaFoldDB" id="A0A8B8DR53"/>
<feature type="compositionally biased region" description="Basic and acidic residues" evidence="1">
    <location>
        <begin position="79"/>
        <end position="92"/>
    </location>
</feature>
<keyword evidence="3" id="KW-1185">Reference proteome</keyword>
<feature type="signal peptide" evidence="2">
    <location>
        <begin position="1"/>
        <end position="27"/>
    </location>
</feature>